<accession>A0ABT6AIC7</accession>
<dbReference type="Proteomes" id="UP001216674">
    <property type="component" value="Unassembled WGS sequence"/>
</dbReference>
<evidence type="ECO:0000313" key="2">
    <source>
        <dbReference type="Proteomes" id="UP001216674"/>
    </source>
</evidence>
<comment type="caution">
    <text evidence="1">The sequence shown here is derived from an EMBL/GenBank/DDBJ whole genome shotgun (WGS) entry which is preliminary data.</text>
</comment>
<dbReference type="EMBL" id="JARJLM010000090">
    <property type="protein sequence ID" value="MDF3832360.1"/>
    <property type="molecule type" value="Genomic_DNA"/>
</dbReference>
<gene>
    <name evidence="1" type="ORF">P3W85_05290</name>
</gene>
<reference evidence="1 2" key="1">
    <citation type="submission" date="2023-03" db="EMBL/GenBank/DDBJ databases">
        <title>Draft assemblies of triclosan tolerant bacteria isolated from returned activated sludge.</title>
        <authorList>
            <person name="Van Hamelsveld S."/>
        </authorList>
    </citation>
    <scope>NUCLEOTIDE SEQUENCE [LARGE SCALE GENOMIC DNA]</scope>
    <source>
        <strain evidence="1 2">GW210010_S58</strain>
    </source>
</reference>
<evidence type="ECO:0000313" key="1">
    <source>
        <dbReference type="EMBL" id="MDF3832360.1"/>
    </source>
</evidence>
<sequence length="52" mass="6176">MTLGMLAVVMAALLLVTIVTAIWRCSHPYRMRYRRCAEQRRRAGICRQMQRH</sequence>
<name>A0ABT6AIC7_9BURK</name>
<dbReference type="RefSeq" id="WP_017225870.1">
    <property type="nucleotide sequence ID" value="NZ_JARJLM010000090.1"/>
</dbReference>
<protein>
    <submittedName>
        <fullName evidence="1">Uncharacterized protein</fullName>
    </submittedName>
</protein>
<organism evidence="1 2">
    <name type="scientific">Cupriavidus basilensis</name>
    <dbReference type="NCBI Taxonomy" id="68895"/>
    <lineage>
        <taxon>Bacteria</taxon>
        <taxon>Pseudomonadati</taxon>
        <taxon>Pseudomonadota</taxon>
        <taxon>Betaproteobacteria</taxon>
        <taxon>Burkholderiales</taxon>
        <taxon>Burkholderiaceae</taxon>
        <taxon>Cupriavidus</taxon>
    </lineage>
</organism>
<keyword evidence="2" id="KW-1185">Reference proteome</keyword>
<proteinExistence type="predicted"/>